<accession>A0A941DFG7</accession>
<dbReference type="InterPro" id="IPR003594">
    <property type="entry name" value="HATPase_dom"/>
</dbReference>
<dbReference type="InterPro" id="IPR050428">
    <property type="entry name" value="TCS_sensor_his_kinase"/>
</dbReference>
<dbReference type="GO" id="GO:0005886">
    <property type="term" value="C:plasma membrane"/>
    <property type="evidence" value="ECO:0007669"/>
    <property type="project" value="TreeGrafter"/>
</dbReference>
<comment type="caution">
    <text evidence="15">The sequence shown here is derived from an EMBL/GenBank/DDBJ whole genome shotgun (WGS) entry which is preliminary data.</text>
</comment>
<dbReference type="EC" id="2.7.13.3" evidence="3"/>
<dbReference type="RefSeq" id="WP_212683981.1">
    <property type="nucleotide sequence ID" value="NZ_JAGSPM010000004.1"/>
</dbReference>
<evidence type="ECO:0000256" key="3">
    <source>
        <dbReference type="ARBA" id="ARBA00012438"/>
    </source>
</evidence>
<gene>
    <name evidence="15" type="ORF">KDM92_08770</name>
</gene>
<dbReference type="InterPro" id="IPR004358">
    <property type="entry name" value="Sig_transdc_His_kin-like_C"/>
</dbReference>
<feature type="domain" description="Histidine kinase" evidence="14">
    <location>
        <begin position="253"/>
        <end position="463"/>
    </location>
</feature>
<evidence type="ECO:0000256" key="10">
    <source>
        <dbReference type="ARBA" id="ARBA00022989"/>
    </source>
</evidence>
<dbReference type="PANTHER" id="PTHR45436">
    <property type="entry name" value="SENSOR HISTIDINE KINASE YKOH"/>
    <property type="match status" value="1"/>
</dbReference>
<reference evidence="15 16" key="1">
    <citation type="submission" date="2021-04" db="EMBL/GenBank/DDBJ databases">
        <title>novel species isolated from subtropical streams in China.</title>
        <authorList>
            <person name="Lu H."/>
        </authorList>
    </citation>
    <scope>NUCLEOTIDE SEQUENCE [LARGE SCALE GENOMIC DNA]</scope>
    <source>
        <strain evidence="15 16">BYS107W</strain>
    </source>
</reference>
<evidence type="ECO:0000256" key="5">
    <source>
        <dbReference type="ARBA" id="ARBA00022679"/>
    </source>
</evidence>
<sequence length="463" mass="51214">MNLSKIELKNLAKKEGEGWSLRRSILAIVLAITVSIWGFSGIVVYIEADQESQELFDQSLAETAHLLLTLADHEAEERLASTADTLTESNVEKHSQYLLLQIWDTQKRLLYRNNAAPETPLTTDTNSGFGWTQLNGQPWRTYSIWNAPHRLQIQIAEPISHRKDISGRFAYKLLVFALLVLPLMAGAIWWMINRLFRALQHSADQVSQRTPNDLEKVDLAGAPIELHSLLSALNQLFERVSHAMEQEQRFTANASHELRTPLAAIKANLQVIQRARNDHERDEAAAGLLISVDRATRLVGQLMTLSKLDPQAARDPALQTGDLQAFLAKQVAEFTAIAEKKQLAFTSELQAASCLINPDTLAIMVRNLFDNAVRYTPAGGQIALSCGSVDGRAFLRIQDTGPGIPVEMREKVFERFFRLPGASASGSGLGLSIVKSIVHSHDAQLELGEAAGQGLIVTVWFSS</sequence>
<dbReference type="PANTHER" id="PTHR45436:SF14">
    <property type="entry name" value="SENSOR PROTEIN QSEC"/>
    <property type="match status" value="1"/>
</dbReference>
<evidence type="ECO:0000256" key="1">
    <source>
        <dbReference type="ARBA" id="ARBA00000085"/>
    </source>
</evidence>
<proteinExistence type="predicted"/>
<evidence type="ECO:0000256" key="13">
    <source>
        <dbReference type="SAM" id="Phobius"/>
    </source>
</evidence>
<dbReference type="PRINTS" id="PR00344">
    <property type="entry name" value="BCTRLSENSOR"/>
</dbReference>
<keyword evidence="6 13" id="KW-0812">Transmembrane</keyword>
<keyword evidence="8 15" id="KW-0418">Kinase</keyword>
<evidence type="ECO:0000256" key="4">
    <source>
        <dbReference type="ARBA" id="ARBA00022553"/>
    </source>
</evidence>
<dbReference type="Pfam" id="PF02518">
    <property type="entry name" value="HATPase_c"/>
    <property type="match status" value="1"/>
</dbReference>
<dbReference type="Proteomes" id="UP000680158">
    <property type="component" value="Unassembled WGS sequence"/>
</dbReference>
<feature type="transmembrane region" description="Helical" evidence="13">
    <location>
        <begin position="25"/>
        <end position="46"/>
    </location>
</feature>
<dbReference type="SUPFAM" id="SSF55874">
    <property type="entry name" value="ATPase domain of HSP90 chaperone/DNA topoisomerase II/histidine kinase"/>
    <property type="match status" value="1"/>
</dbReference>
<dbReference type="Pfam" id="PF08521">
    <property type="entry name" value="2CSK_N"/>
    <property type="match status" value="1"/>
</dbReference>
<keyword evidence="7" id="KW-0547">Nucleotide-binding</keyword>
<dbReference type="SMART" id="SM00387">
    <property type="entry name" value="HATPase_c"/>
    <property type="match status" value="1"/>
</dbReference>
<dbReference type="PROSITE" id="PS50109">
    <property type="entry name" value="HIS_KIN"/>
    <property type="match status" value="1"/>
</dbReference>
<evidence type="ECO:0000256" key="6">
    <source>
        <dbReference type="ARBA" id="ARBA00022692"/>
    </source>
</evidence>
<dbReference type="EMBL" id="JAGSPM010000004">
    <property type="protein sequence ID" value="MBR7746673.1"/>
    <property type="molecule type" value="Genomic_DNA"/>
</dbReference>
<dbReference type="InterPro" id="IPR036890">
    <property type="entry name" value="HATPase_C_sf"/>
</dbReference>
<evidence type="ECO:0000256" key="7">
    <source>
        <dbReference type="ARBA" id="ARBA00022741"/>
    </source>
</evidence>
<keyword evidence="4" id="KW-0597">Phosphoprotein</keyword>
<evidence type="ECO:0000313" key="15">
    <source>
        <dbReference type="EMBL" id="MBR7746673.1"/>
    </source>
</evidence>
<dbReference type="InterPro" id="IPR036097">
    <property type="entry name" value="HisK_dim/P_sf"/>
</dbReference>
<name>A0A941DFG7_9BURK</name>
<evidence type="ECO:0000259" key="14">
    <source>
        <dbReference type="PROSITE" id="PS50109"/>
    </source>
</evidence>
<keyword evidence="5" id="KW-0808">Transferase</keyword>
<dbReference type="Gene3D" id="1.10.287.130">
    <property type="match status" value="1"/>
</dbReference>
<comment type="subcellular location">
    <subcellularLocation>
        <location evidence="2">Membrane</location>
        <topology evidence="2">Multi-pass membrane protein</topology>
    </subcellularLocation>
</comment>
<organism evidence="15 16">
    <name type="scientific">Undibacterium baiyunense</name>
    <dbReference type="NCBI Taxonomy" id="2828731"/>
    <lineage>
        <taxon>Bacteria</taxon>
        <taxon>Pseudomonadati</taxon>
        <taxon>Pseudomonadota</taxon>
        <taxon>Betaproteobacteria</taxon>
        <taxon>Burkholderiales</taxon>
        <taxon>Oxalobacteraceae</taxon>
        <taxon>Undibacterium</taxon>
    </lineage>
</organism>
<evidence type="ECO:0000256" key="12">
    <source>
        <dbReference type="ARBA" id="ARBA00023136"/>
    </source>
</evidence>
<dbReference type="AlphaFoldDB" id="A0A941DFG7"/>
<protein>
    <recommendedName>
        <fullName evidence="3">histidine kinase</fullName>
        <ecNumber evidence="3">2.7.13.3</ecNumber>
    </recommendedName>
</protein>
<keyword evidence="9" id="KW-0067">ATP-binding</keyword>
<comment type="catalytic activity">
    <reaction evidence="1">
        <text>ATP + protein L-histidine = ADP + protein N-phospho-L-histidine.</text>
        <dbReference type="EC" id="2.7.13.3"/>
    </reaction>
</comment>
<dbReference type="SMART" id="SM00388">
    <property type="entry name" value="HisKA"/>
    <property type="match status" value="1"/>
</dbReference>
<dbReference type="GO" id="GO:0000155">
    <property type="term" value="F:phosphorelay sensor kinase activity"/>
    <property type="evidence" value="ECO:0007669"/>
    <property type="project" value="InterPro"/>
</dbReference>
<keyword evidence="10 13" id="KW-1133">Transmembrane helix</keyword>
<dbReference type="Pfam" id="PF00512">
    <property type="entry name" value="HisKA"/>
    <property type="match status" value="1"/>
</dbReference>
<evidence type="ECO:0000256" key="11">
    <source>
        <dbReference type="ARBA" id="ARBA00023012"/>
    </source>
</evidence>
<keyword evidence="11" id="KW-0902">Two-component regulatory system</keyword>
<evidence type="ECO:0000256" key="9">
    <source>
        <dbReference type="ARBA" id="ARBA00022840"/>
    </source>
</evidence>
<dbReference type="InterPro" id="IPR005467">
    <property type="entry name" value="His_kinase_dom"/>
</dbReference>
<dbReference type="InterPro" id="IPR013727">
    <property type="entry name" value="2CSK_N"/>
</dbReference>
<dbReference type="GO" id="GO:0005524">
    <property type="term" value="F:ATP binding"/>
    <property type="evidence" value="ECO:0007669"/>
    <property type="project" value="UniProtKB-KW"/>
</dbReference>
<evidence type="ECO:0000313" key="16">
    <source>
        <dbReference type="Proteomes" id="UP000680158"/>
    </source>
</evidence>
<dbReference type="CDD" id="cd00082">
    <property type="entry name" value="HisKA"/>
    <property type="match status" value="1"/>
</dbReference>
<evidence type="ECO:0000256" key="8">
    <source>
        <dbReference type="ARBA" id="ARBA00022777"/>
    </source>
</evidence>
<keyword evidence="16" id="KW-1185">Reference proteome</keyword>
<keyword evidence="12 13" id="KW-0472">Membrane</keyword>
<evidence type="ECO:0000256" key="2">
    <source>
        <dbReference type="ARBA" id="ARBA00004141"/>
    </source>
</evidence>
<dbReference type="Gene3D" id="3.30.565.10">
    <property type="entry name" value="Histidine kinase-like ATPase, C-terminal domain"/>
    <property type="match status" value="1"/>
</dbReference>
<dbReference type="InterPro" id="IPR003661">
    <property type="entry name" value="HisK_dim/P_dom"/>
</dbReference>
<dbReference type="SUPFAM" id="SSF47384">
    <property type="entry name" value="Homodimeric domain of signal transducing histidine kinase"/>
    <property type="match status" value="1"/>
</dbReference>
<feature type="transmembrane region" description="Helical" evidence="13">
    <location>
        <begin position="169"/>
        <end position="192"/>
    </location>
</feature>